<proteinExistence type="predicted"/>
<protein>
    <submittedName>
        <fullName evidence="1">Uncharacterized protein</fullName>
    </submittedName>
</protein>
<sequence>MLTQYSACVRCNDRVVEKCTITGHTGQGHKVKFIKHRVNEKGKKEGQKQHKSSDL</sequence>
<reference evidence="1 2" key="1">
    <citation type="submission" date="2018-02" db="EMBL/GenBank/DDBJ databases">
        <title>The genomes of Aspergillus section Nigri reveals drivers in fungal speciation.</title>
        <authorList>
            <consortium name="DOE Joint Genome Institute"/>
            <person name="Vesth T.C."/>
            <person name="Nybo J."/>
            <person name="Theobald S."/>
            <person name="Brandl J."/>
            <person name="Frisvad J.C."/>
            <person name="Nielsen K.F."/>
            <person name="Lyhne E.K."/>
            <person name="Kogle M.E."/>
            <person name="Kuo A."/>
            <person name="Riley R."/>
            <person name="Clum A."/>
            <person name="Nolan M."/>
            <person name="Lipzen A."/>
            <person name="Salamov A."/>
            <person name="Henrissat B."/>
            <person name="Wiebenga A."/>
            <person name="De vries R.P."/>
            <person name="Grigoriev I.V."/>
            <person name="Mortensen U.H."/>
            <person name="Andersen M.R."/>
            <person name="Baker S.E."/>
        </authorList>
    </citation>
    <scope>NUCLEOTIDE SEQUENCE [LARGE SCALE GENOMIC DNA]</scope>
    <source>
        <strain evidence="1 2">CBS 114.51</strain>
    </source>
</reference>
<dbReference type="Proteomes" id="UP000249497">
    <property type="component" value="Unassembled WGS sequence"/>
</dbReference>
<dbReference type="GeneID" id="37170738"/>
<organism evidence="1 2">
    <name type="scientific">Aspergillus japonicus CBS 114.51</name>
    <dbReference type="NCBI Taxonomy" id="1448312"/>
    <lineage>
        <taxon>Eukaryota</taxon>
        <taxon>Fungi</taxon>
        <taxon>Dikarya</taxon>
        <taxon>Ascomycota</taxon>
        <taxon>Pezizomycotina</taxon>
        <taxon>Eurotiomycetes</taxon>
        <taxon>Eurotiomycetidae</taxon>
        <taxon>Eurotiales</taxon>
        <taxon>Aspergillaceae</taxon>
        <taxon>Aspergillus</taxon>
        <taxon>Aspergillus subgen. Circumdati</taxon>
    </lineage>
</organism>
<name>A0A8T8WNP6_ASPJA</name>
<dbReference type="AlphaFoldDB" id="A0A8T8WNP6"/>
<gene>
    <name evidence="1" type="ORF">BO86DRAFT_235742</name>
</gene>
<dbReference type="RefSeq" id="XP_025522903.1">
    <property type="nucleotide sequence ID" value="XM_025667046.1"/>
</dbReference>
<evidence type="ECO:0000313" key="1">
    <source>
        <dbReference type="EMBL" id="RAH77009.1"/>
    </source>
</evidence>
<evidence type="ECO:0000313" key="2">
    <source>
        <dbReference type="Proteomes" id="UP000249497"/>
    </source>
</evidence>
<dbReference type="EMBL" id="KZ824852">
    <property type="protein sequence ID" value="RAH77009.1"/>
    <property type="molecule type" value="Genomic_DNA"/>
</dbReference>
<keyword evidence="2" id="KW-1185">Reference proteome</keyword>
<accession>A0A8T8WNP6</accession>